<evidence type="ECO:0000256" key="7">
    <source>
        <dbReference type="ARBA" id="ARBA00022692"/>
    </source>
</evidence>
<evidence type="ECO:0000256" key="8">
    <source>
        <dbReference type="ARBA" id="ARBA00022741"/>
    </source>
</evidence>
<dbReference type="InterPro" id="IPR050398">
    <property type="entry name" value="HssS/ArlS-like"/>
</dbReference>
<dbReference type="InterPro" id="IPR036097">
    <property type="entry name" value="HisK_dim/P_sf"/>
</dbReference>
<dbReference type="InterPro" id="IPR005467">
    <property type="entry name" value="His_kinase_dom"/>
</dbReference>
<dbReference type="InterPro" id="IPR036890">
    <property type="entry name" value="HATPase_C_sf"/>
</dbReference>
<keyword evidence="4" id="KW-1003">Cell membrane</keyword>
<keyword evidence="7 14" id="KW-0812">Transmembrane</keyword>
<dbReference type="STRING" id="1123404.SAMN02745784_02640"/>
<dbReference type="GO" id="GO:0005886">
    <property type="term" value="C:plasma membrane"/>
    <property type="evidence" value="ECO:0007669"/>
    <property type="project" value="UniProtKB-SubCell"/>
</dbReference>
<dbReference type="AlphaFoldDB" id="A0A1M4YGV1"/>
<dbReference type="PANTHER" id="PTHR45528:SF1">
    <property type="entry name" value="SENSOR HISTIDINE KINASE CPXA"/>
    <property type="match status" value="1"/>
</dbReference>
<keyword evidence="9 17" id="KW-0418">Kinase</keyword>
<accession>A0A1M4YGV1</accession>
<evidence type="ECO:0000256" key="10">
    <source>
        <dbReference type="ARBA" id="ARBA00022840"/>
    </source>
</evidence>
<keyword evidence="10" id="KW-0067">ATP-binding</keyword>
<evidence type="ECO:0000256" key="14">
    <source>
        <dbReference type="SAM" id="Phobius"/>
    </source>
</evidence>
<dbReference type="EMBL" id="FQTY01000017">
    <property type="protein sequence ID" value="SHF05044.1"/>
    <property type="molecule type" value="Genomic_DNA"/>
</dbReference>
<dbReference type="PROSITE" id="PS50109">
    <property type="entry name" value="HIS_KIN"/>
    <property type="match status" value="1"/>
</dbReference>
<feature type="transmembrane region" description="Helical" evidence="14">
    <location>
        <begin position="148"/>
        <end position="167"/>
    </location>
</feature>
<protein>
    <recommendedName>
        <fullName evidence="3">histidine kinase</fullName>
        <ecNumber evidence="3">2.7.13.3</ecNumber>
    </recommendedName>
</protein>
<dbReference type="PANTHER" id="PTHR45528">
    <property type="entry name" value="SENSOR HISTIDINE KINASE CPXA"/>
    <property type="match status" value="1"/>
</dbReference>
<dbReference type="GO" id="GO:0000155">
    <property type="term" value="F:phosphorelay sensor kinase activity"/>
    <property type="evidence" value="ECO:0007669"/>
    <property type="project" value="InterPro"/>
</dbReference>
<keyword evidence="5" id="KW-0597">Phosphoprotein</keyword>
<dbReference type="InterPro" id="IPR003660">
    <property type="entry name" value="HAMP_dom"/>
</dbReference>
<evidence type="ECO:0000256" key="2">
    <source>
        <dbReference type="ARBA" id="ARBA00004651"/>
    </source>
</evidence>
<dbReference type="GeneID" id="90995329"/>
<dbReference type="SUPFAM" id="SSF47384">
    <property type="entry name" value="Homodimeric domain of signal transducing histidine kinase"/>
    <property type="match status" value="1"/>
</dbReference>
<dbReference type="PROSITE" id="PS50885">
    <property type="entry name" value="HAMP"/>
    <property type="match status" value="1"/>
</dbReference>
<dbReference type="InterPro" id="IPR003661">
    <property type="entry name" value="HisK_dim/P_dom"/>
</dbReference>
<feature type="domain" description="HAMP" evidence="16">
    <location>
        <begin position="168"/>
        <end position="220"/>
    </location>
</feature>
<keyword evidence="6" id="KW-0808">Transferase</keyword>
<keyword evidence="13 14" id="KW-0472">Membrane</keyword>
<dbReference type="SUPFAM" id="SSF55874">
    <property type="entry name" value="ATPase domain of HSP90 chaperone/DNA topoisomerase II/histidine kinase"/>
    <property type="match status" value="1"/>
</dbReference>
<name>A0A1M4YGV1_9FIRM</name>
<evidence type="ECO:0000256" key="3">
    <source>
        <dbReference type="ARBA" id="ARBA00012438"/>
    </source>
</evidence>
<evidence type="ECO:0000313" key="18">
    <source>
        <dbReference type="Proteomes" id="UP000184114"/>
    </source>
</evidence>
<evidence type="ECO:0000256" key="1">
    <source>
        <dbReference type="ARBA" id="ARBA00000085"/>
    </source>
</evidence>
<keyword evidence="11 14" id="KW-1133">Transmembrane helix</keyword>
<feature type="domain" description="Histidine kinase" evidence="15">
    <location>
        <begin position="231"/>
        <end position="430"/>
    </location>
</feature>
<dbReference type="EC" id="2.7.13.3" evidence="3"/>
<dbReference type="RefSeq" id="WP_072977082.1">
    <property type="nucleotide sequence ID" value="NZ_FQTY01000017.1"/>
</dbReference>
<comment type="catalytic activity">
    <reaction evidence="1">
        <text>ATP + protein L-histidine = ADP + protein N-phospho-L-histidine.</text>
        <dbReference type="EC" id="2.7.13.3"/>
    </reaction>
</comment>
<evidence type="ECO:0000256" key="6">
    <source>
        <dbReference type="ARBA" id="ARBA00022679"/>
    </source>
</evidence>
<dbReference type="Gene3D" id="3.30.565.10">
    <property type="entry name" value="Histidine kinase-like ATPase, C-terminal domain"/>
    <property type="match status" value="1"/>
</dbReference>
<evidence type="ECO:0000256" key="4">
    <source>
        <dbReference type="ARBA" id="ARBA00022475"/>
    </source>
</evidence>
<evidence type="ECO:0000256" key="11">
    <source>
        <dbReference type="ARBA" id="ARBA00022989"/>
    </source>
</evidence>
<gene>
    <name evidence="17" type="ORF">SAMN02745784_02640</name>
</gene>
<dbReference type="Gene3D" id="6.10.340.10">
    <property type="match status" value="1"/>
</dbReference>
<dbReference type="Pfam" id="PF00512">
    <property type="entry name" value="HisKA"/>
    <property type="match status" value="1"/>
</dbReference>
<proteinExistence type="predicted"/>
<reference evidence="18" key="1">
    <citation type="submission" date="2016-11" db="EMBL/GenBank/DDBJ databases">
        <authorList>
            <person name="Varghese N."/>
            <person name="Submissions S."/>
        </authorList>
    </citation>
    <scope>NUCLEOTIDE SEQUENCE [LARGE SCALE GENOMIC DNA]</scope>
    <source>
        <strain evidence="18">DSM 18095</strain>
    </source>
</reference>
<dbReference type="GO" id="GO:0005524">
    <property type="term" value="F:ATP binding"/>
    <property type="evidence" value="ECO:0007669"/>
    <property type="project" value="UniProtKB-KW"/>
</dbReference>
<dbReference type="Proteomes" id="UP000184114">
    <property type="component" value="Unassembled WGS sequence"/>
</dbReference>
<dbReference type="CDD" id="cd00082">
    <property type="entry name" value="HisKA"/>
    <property type="match status" value="1"/>
</dbReference>
<evidence type="ECO:0000259" key="16">
    <source>
        <dbReference type="PROSITE" id="PS50885"/>
    </source>
</evidence>
<keyword evidence="8" id="KW-0547">Nucleotide-binding</keyword>
<evidence type="ECO:0000259" key="15">
    <source>
        <dbReference type="PROSITE" id="PS50109"/>
    </source>
</evidence>
<evidence type="ECO:0000256" key="5">
    <source>
        <dbReference type="ARBA" id="ARBA00022553"/>
    </source>
</evidence>
<evidence type="ECO:0000313" key="17">
    <source>
        <dbReference type="EMBL" id="SHF05044.1"/>
    </source>
</evidence>
<sequence>MFKKILVRKLGSCIIFSFVCASSIFLLLQNISANHIETKYQDSDFVKSQMKREVATLQQYITGNNITIENFYKITQWVDKDKITAISLYYDDRLIYDSTISYCAETLSSGINHKPLPGETLYPIYFKDTKVLMSLTVYLKHHDYDIALLRNLSIFFLVFLSIVLFFIQRKTSYILHLEQQVQLMQGGKFDSTIEKKGNDEIASLAENIDEMRKIFAQQNQAQASSRKFASAMTHDIRTPLSALIGYLDIVINKRSPDEKHLQQYLLKSFEKATQLKDLTDHLFDHFVISEHITVEDSEESIVDCFVLENLIFDGVLLLESKRFKVKVSFAEHTKYCIKIHRESLQRILDNVFSNLLRYADNDEYISIRIELTRSQIIMEFYNKISNKQNLIQGSGIGLKSCKEILYNYGGQIIIDHKNEFYKLTILLSLD</sequence>
<keyword evidence="18" id="KW-1185">Reference proteome</keyword>
<evidence type="ECO:0000256" key="9">
    <source>
        <dbReference type="ARBA" id="ARBA00022777"/>
    </source>
</evidence>
<evidence type="ECO:0000256" key="12">
    <source>
        <dbReference type="ARBA" id="ARBA00023012"/>
    </source>
</evidence>
<dbReference type="InterPro" id="IPR032834">
    <property type="entry name" value="NatK-like_C"/>
</dbReference>
<comment type="subcellular location">
    <subcellularLocation>
        <location evidence="2">Cell membrane</location>
        <topology evidence="2">Multi-pass membrane protein</topology>
    </subcellularLocation>
</comment>
<evidence type="ECO:0000256" key="13">
    <source>
        <dbReference type="ARBA" id="ARBA00023136"/>
    </source>
</evidence>
<dbReference type="Gene3D" id="1.10.287.130">
    <property type="match status" value="1"/>
</dbReference>
<organism evidence="17 18">
    <name type="scientific">Tissierella praeacuta DSM 18095</name>
    <dbReference type="NCBI Taxonomy" id="1123404"/>
    <lineage>
        <taxon>Bacteria</taxon>
        <taxon>Bacillati</taxon>
        <taxon>Bacillota</taxon>
        <taxon>Tissierellia</taxon>
        <taxon>Tissierellales</taxon>
        <taxon>Tissierellaceae</taxon>
        <taxon>Tissierella</taxon>
    </lineage>
</organism>
<dbReference type="SMART" id="SM00388">
    <property type="entry name" value="HisKA"/>
    <property type="match status" value="1"/>
</dbReference>
<dbReference type="CDD" id="cd06225">
    <property type="entry name" value="HAMP"/>
    <property type="match status" value="1"/>
</dbReference>
<dbReference type="Pfam" id="PF14501">
    <property type="entry name" value="HATPase_c_5"/>
    <property type="match status" value="1"/>
</dbReference>
<keyword evidence="12" id="KW-0902">Two-component regulatory system</keyword>